<sequence>MILLSCKQASILVSTSLDRSLSLRERVSLRLHLTICDGCTRFSQQLHAIRVFLRKRVSVIEADTELHLSKDAKIRIAEAIQAHSE</sequence>
<dbReference type="Pfam" id="PF13490">
    <property type="entry name" value="zf-HC2"/>
    <property type="match status" value="1"/>
</dbReference>
<dbReference type="RefSeq" id="WP_221763373.1">
    <property type="nucleotide sequence ID" value="NZ_AP024110.1"/>
</dbReference>
<dbReference type="Proteomes" id="UP000826722">
    <property type="component" value="Chromosome"/>
</dbReference>
<gene>
    <name evidence="2" type="ORF">ZMTM_15250</name>
</gene>
<feature type="domain" description="Putative zinc-finger" evidence="1">
    <location>
        <begin position="6"/>
        <end position="39"/>
    </location>
</feature>
<accession>A0A8D5G8W4</accession>
<dbReference type="AlphaFoldDB" id="A0A8D5G8W4"/>
<dbReference type="InterPro" id="IPR027383">
    <property type="entry name" value="Znf_put"/>
</dbReference>
<reference evidence="2" key="1">
    <citation type="journal article" date="2021" name="Arch. Microbiol.">
        <title>Methyloradius palustris gen. nov., sp. nov., a methanol-oxidizing bacterium isolated from snow.</title>
        <authorList>
            <person name="Miyadera T."/>
            <person name="Kojima H."/>
            <person name="Fukui M."/>
        </authorList>
    </citation>
    <scope>NUCLEOTIDE SEQUENCE</scope>
    <source>
        <strain evidence="2">Zm11</strain>
    </source>
</reference>
<organism evidence="2 3">
    <name type="scientific">Methyloradius palustris</name>
    <dbReference type="NCBI Taxonomy" id="2778876"/>
    <lineage>
        <taxon>Bacteria</taxon>
        <taxon>Pseudomonadati</taxon>
        <taxon>Pseudomonadota</taxon>
        <taxon>Betaproteobacteria</taxon>
        <taxon>Nitrosomonadales</taxon>
        <taxon>Methylophilaceae</taxon>
        <taxon>Methyloradius</taxon>
    </lineage>
</organism>
<keyword evidence="3" id="KW-1185">Reference proteome</keyword>
<dbReference type="KEGG" id="mpau:ZMTM_15250"/>
<protein>
    <recommendedName>
        <fullName evidence="1">Putative zinc-finger domain-containing protein</fullName>
    </recommendedName>
</protein>
<evidence type="ECO:0000313" key="3">
    <source>
        <dbReference type="Proteomes" id="UP000826722"/>
    </source>
</evidence>
<name>A0A8D5G8W4_9PROT</name>
<evidence type="ECO:0000259" key="1">
    <source>
        <dbReference type="Pfam" id="PF13490"/>
    </source>
</evidence>
<dbReference type="EMBL" id="AP024110">
    <property type="protein sequence ID" value="BCM25266.1"/>
    <property type="molecule type" value="Genomic_DNA"/>
</dbReference>
<proteinExistence type="predicted"/>
<evidence type="ECO:0000313" key="2">
    <source>
        <dbReference type="EMBL" id="BCM25266.1"/>
    </source>
</evidence>